<evidence type="ECO:0000256" key="5">
    <source>
        <dbReference type="ARBA" id="ARBA00023239"/>
    </source>
</evidence>
<dbReference type="InterPro" id="IPR056179">
    <property type="entry name" value="DHQS_C"/>
</dbReference>
<dbReference type="SUPFAM" id="SSF56796">
    <property type="entry name" value="Dehydroquinate synthase-like"/>
    <property type="match status" value="1"/>
</dbReference>
<evidence type="ECO:0000256" key="4">
    <source>
        <dbReference type="ARBA" id="ARBA00023027"/>
    </source>
</evidence>
<dbReference type="OrthoDB" id="197068at2759"/>
<dbReference type="Proteomes" id="UP000530660">
    <property type="component" value="Unassembled WGS sequence"/>
</dbReference>
<dbReference type="Pfam" id="PF24621">
    <property type="entry name" value="DHQS_C"/>
    <property type="match status" value="1"/>
</dbReference>
<feature type="domain" description="3-dehydroquinate synthase N-terminal" evidence="6">
    <location>
        <begin position="114"/>
        <end position="231"/>
    </location>
</feature>
<dbReference type="Pfam" id="PF01761">
    <property type="entry name" value="DHQ_synthase"/>
    <property type="match status" value="1"/>
</dbReference>
<keyword evidence="2" id="KW-0479">Metal-binding</keyword>
<evidence type="ECO:0000313" key="9">
    <source>
        <dbReference type="Proteomes" id="UP000530660"/>
    </source>
</evidence>
<dbReference type="CDD" id="cd08199">
    <property type="entry name" value="EEVS"/>
    <property type="match status" value="1"/>
</dbReference>
<dbReference type="Gene3D" id="3.40.50.1970">
    <property type="match status" value="1"/>
</dbReference>
<dbReference type="PANTHER" id="PTHR43622">
    <property type="entry name" value="3-DEHYDROQUINATE SYNTHASE"/>
    <property type="match status" value="1"/>
</dbReference>
<sequence>MDAKLVPLKRAPENVFREFLVECTCDISGSQRSSEDSPPRKHLQWRNFFSLQIQYTVRLCEPLLETANPLLGEYLSPPNSSRRFCIIDSSVWQNQGERIRRYFETRKVTCRYLILNGGEENKDVKAVFQVLDALCEFGLHRREPILAIGGGVILDIAGFAASLYRRGVPYLRVPTTLLAIVDASVGVKTGIDYAHTRTSERFKNRMGAFYAPLAALLDKTFIATQDERNIINGLGEILKLALVRSKELFCLLEDHASELIRTKFQGTGVADRVIELSIEIMLEELGPNLWETKLERCVDYGHTFSKILEMSCLGDLFHGEAVNIDGFLCVLLSEGRGWINSKQRSRIFHVMRDCCRLPIYHPLCEDVDILWQAILDGTEHRDGLQRIPLLRGDIGQHTFVNDLTREEVAAASRKLSEINKSFTESLAFR</sequence>
<keyword evidence="3" id="KW-0547">Nucleotide-binding</keyword>
<dbReference type="AlphaFoldDB" id="A0A7J7IL84"/>
<dbReference type="InterPro" id="IPR030960">
    <property type="entry name" value="DHQS/DOIS_N"/>
</dbReference>
<evidence type="ECO:0000259" key="7">
    <source>
        <dbReference type="Pfam" id="PF24621"/>
    </source>
</evidence>
<name>A0A7J7IL84_9RHOD</name>
<accession>A0A7J7IL84</accession>
<evidence type="ECO:0000256" key="3">
    <source>
        <dbReference type="ARBA" id="ARBA00022741"/>
    </source>
</evidence>
<dbReference type="GO" id="GO:0000166">
    <property type="term" value="F:nucleotide binding"/>
    <property type="evidence" value="ECO:0007669"/>
    <property type="project" value="UniProtKB-KW"/>
</dbReference>
<evidence type="ECO:0000256" key="2">
    <source>
        <dbReference type="ARBA" id="ARBA00022723"/>
    </source>
</evidence>
<dbReference type="InterPro" id="IPR035872">
    <property type="entry name" value="EEVS-like"/>
</dbReference>
<evidence type="ECO:0000313" key="8">
    <source>
        <dbReference type="EMBL" id="KAF6003863.1"/>
    </source>
</evidence>
<dbReference type="GO" id="GO:0003856">
    <property type="term" value="F:3-dehydroquinate synthase activity"/>
    <property type="evidence" value="ECO:0007669"/>
    <property type="project" value="TreeGrafter"/>
</dbReference>
<feature type="domain" description="3-dehydroquinate synthase C-terminal" evidence="7">
    <location>
        <begin position="233"/>
        <end position="362"/>
    </location>
</feature>
<dbReference type="GO" id="GO:0017000">
    <property type="term" value="P:antibiotic biosynthetic process"/>
    <property type="evidence" value="ECO:0007669"/>
    <property type="project" value="InterPro"/>
</dbReference>
<dbReference type="GO" id="GO:0046872">
    <property type="term" value="F:metal ion binding"/>
    <property type="evidence" value="ECO:0007669"/>
    <property type="project" value="UniProtKB-KW"/>
</dbReference>
<keyword evidence="4" id="KW-0520">NAD</keyword>
<dbReference type="InterPro" id="IPR050071">
    <property type="entry name" value="Dehydroquinate_synthase"/>
</dbReference>
<protein>
    <recommendedName>
        <fullName evidence="10">3-dehydroquinate synthase</fullName>
    </recommendedName>
</protein>
<comment type="caution">
    <text evidence="8">The sequence shown here is derived from an EMBL/GenBank/DDBJ whole genome shotgun (WGS) entry which is preliminary data.</text>
</comment>
<gene>
    <name evidence="8" type="ORF">F1559_002850</name>
</gene>
<dbReference type="PANTHER" id="PTHR43622:SF3">
    <property type="entry name" value="2-EPI-5-EPI-VALIOLONE SYNTHASE"/>
    <property type="match status" value="1"/>
</dbReference>
<evidence type="ECO:0000256" key="1">
    <source>
        <dbReference type="ARBA" id="ARBA00001911"/>
    </source>
</evidence>
<keyword evidence="5" id="KW-0456">Lyase</keyword>
<comment type="cofactor">
    <cofactor evidence="1">
        <name>NAD(+)</name>
        <dbReference type="ChEBI" id="CHEBI:57540"/>
    </cofactor>
</comment>
<reference evidence="8 9" key="1">
    <citation type="journal article" date="2020" name="J. Phycol.">
        <title>Comparative genome analysis reveals Cyanidiococcus gen. nov., a new extremophilic red algal genus sister to Cyanidioschyzon (Cyanidioschyzonaceae, Rhodophyta).</title>
        <authorList>
            <person name="Liu S.-L."/>
            <person name="Chiang Y.-R."/>
            <person name="Yoon H.S."/>
            <person name="Fu H.-Y."/>
        </authorList>
    </citation>
    <scope>NUCLEOTIDE SEQUENCE [LARGE SCALE GENOMIC DNA]</scope>
    <source>
        <strain evidence="8 9">THAL066</strain>
    </source>
</reference>
<dbReference type="EMBL" id="VWRR01000005">
    <property type="protein sequence ID" value="KAF6003863.1"/>
    <property type="molecule type" value="Genomic_DNA"/>
</dbReference>
<organism evidence="8 9">
    <name type="scientific">Cyanidiococcus yangmingshanensis</name>
    <dbReference type="NCBI Taxonomy" id="2690220"/>
    <lineage>
        <taxon>Eukaryota</taxon>
        <taxon>Rhodophyta</taxon>
        <taxon>Bangiophyceae</taxon>
        <taxon>Cyanidiales</taxon>
        <taxon>Cyanidiaceae</taxon>
        <taxon>Cyanidiococcus</taxon>
    </lineage>
</organism>
<evidence type="ECO:0000259" key="6">
    <source>
        <dbReference type="Pfam" id="PF01761"/>
    </source>
</evidence>
<keyword evidence="9" id="KW-1185">Reference proteome</keyword>
<proteinExistence type="predicted"/>
<evidence type="ECO:0008006" key="10">
    <source>
        <dbReference type="Google" id="ProtNLM"/>
    </source>
</evidence>
<dbReference type="Gene3D" id="1.20.1090.10">
    <property type="entry name" value="Dehydroquinate synthase-like - alpha domain"/>
    <property type="match status" value="1"/>
</dbReference>